<comment type="caution">
    <text evidence="1">The sequence shown here is derived from an EMBL/GenBank/DDBJ whole genome shotgun (WGS) entry which is preliminary data.</text>
</comment>
<dbReference type="RefSeq" id="WP_203959180.1">
    <property type="nucleotide sequence ID" value="NZ_BOOV01000017.1"/>
</dbReference>
<accession>A0A7W7D5W6</accession>
<evidence type="ECO:0000313" key="1">
    <source>
        <dbReference type="EMBL" id="MBB4700847.1"/>
    </source>
</evidence>
<name>A0A7W7D5W6_9ACTN</name>
<dbReference type="NCBIfam" id="NF038157">
    <property type="entry name" value="lanti_ALQxL"/>
    <property type="match status" value="1"/>
</dbReference>
<sequence>MTVDVDALQTLRAEDFQGLARCDYTCWFTCFWTED</sequence>
<protein>
    <submittedName>
        <fullName evidence="1">Uncharacterized protein</fullName>
    </submittedName>
</protein>
<gene>
    <name evidence="1" type="ORF">BJ982_002391</name>
</gene>
<evidence type="ECO:0000313" key="2">
    <source>
        <dbReference type="Proteomes" id="UP000542210"/>
    </source>
</evidence>
<dbReference type="EMBL" id="JACHND010000001">
    <property type="protein sequence ID" value="MBB4700847.1"/>
    <property type="molecule type" value="Genomic_DNA"/>
</dbReference>
<organism evidence="1 2">
    <name type="scientific">Sphaerisporangium siamense</name>
    <dbReference type="NCBI Taxonomy" id="795645"/>
    <lineage>
        <taxon>Bacteria</taxon>
        <taxon>Bacillati</taxon>
        <taxon>Actinomycetota</taxon>
        <taxon>Actinomycetes</taxon>
        <taxon>Streptosporangiales</taxon>
        <taxon>Streptosporangiaceae</taxon>
        <taxon>Sphaerisporangium</taxon>
    </lineage>
</organism>
<keyword evidence="2" id="KW-1185">Reference proteome</keyword>
<dbReference type="AlphaFoldDB" id="A0A7W7D5W6"/>
<reference evidence="1 2" key="1">
    <citation type="submission" date="2020-08" db="EMBL/GenBank/DDBJ databases">
        <title>Sequencing the genomes of 1000 actinobacteria strains.</title>
        <authorList>
            <person name="Klenk H.-P."/>
        </authorList>
    </citation>
    <scope>NUCLEOTIDE SEQUENCE [LARGE SCALE GENOMIC DNA]</scope>
    <source>
        <strain evidence="1 2">DSM 45784</strain>
    </source>
</reference>
<dbReference type="Proteomes" id="UP000542210">
    <property type="component" value="Unassembled WGS sequence"/>
</dbReference>
<proteinExistence type="predicted"/>